<sequence length="173" mass="18795">MKKYCILLLMTGSICLIVSCGQAGTETTGNNKMNDTAAIASSAAAFDLSKAKEWIENDNKKFQEEAKKGDSNAMAAHYASDGWLMFDNSEPKQGNEIAAGWGGAIRSGMKELKINTVDIVGNADLLAETGTFEVLGEGSKVLDKGKYVVVWKPENNNWKIYRDIGNSNMPPHK</sequence>
<dbReference type="STRING" id="354355.SAMN05660816_06735"/>
<evidence type="ECO:0000256" key="1">
    <source>
        <dbReference type="SAM" id="SignalP"/>
    </source>
</evidence>
<dbReference type="AlphaFoldDB" id="A0A1V9EP91"/>
<keyword evidence="1" id="KW-0732">Signal</keyword>
<dbReference type="InterPro" id="IPR032710">
    <property type="entry name" value="NTF2-like_dom_sf"/>
</dbReference>
<name>A0A1V9EP91_9BACT</name>
<feature type="domain" description="DUF4440" evidence="2">
    <location>
        <begin position="61"/>
        <end position="160"/>
    </location>
</feature>
<proteinExistence type="predicted"/>
<gene>
    <name evidence="3" type="ORF">A4H97_30550</name>
</gene>
<dbReference type="InterPro" id="IPR027843">
    <property type="entry name" value="DUF4440"/>
</dbReference>
<dbReference type="PROSITE" id="PS51257">
    <property type="entry name" value="PROKAR_LIPOPROTEIN"/>
    <property type="match status" value="1"/>
</dbReference>
<dbReference type="Pfam" id="PF14534">
    <property type="entry name" value="DUF4440"/>
    <property type="match status" value="1"/>
</dbReference>
<feature type="signal peptide" evidence="1">
    <location>
        <begin position="1"/>
        <end position="23"/>
    </location>
</feature>
<keyword evidence="4" id="KW-1185">Reference proteome</keyword>
<evidence type="ECO:0000313" key="4">
    <source>
        <dbReference type="Proteomes" id="UP000192610"/>
    </source>
</evidence>
<dbReference type="Proteomes" id="UP000192610">
    <property type="component" value="Unassembled WGS sequence"/>
</dbReference>
<accession>A0A1V9EP91</accession>
<reference evidence="4" key="1">
    <citation type="submission" date="2016-04" db="EMBL/GenBank/DDBJ databases">
        <authorList>
            <person name="Chen L."/>
            <person name="Zhuang W."/>
            <person name="Wang G."/>
        </authorList>
    </citation>
    <scope>NUCLEOTIDE SEQUENCE [LARGE SCALE GENOMIC DNA]</scope>
    <source>
        <strain evidence="4">17621</strain>
    </source>
</reference>
<protein>
    <recommendedName>
        <fullName evidence="2">DUF4440 domain-containing protein</fullName>
    </recommendedName>
</protein>
<organism evidence="3 4">
    <name type="scientific">Niastella yeongjuensis</name>
    <dbReference type="NCBI Taxonomy" id="354355"/>
    <lineage>
        <taxon>Bacteria</taxon>
        <taxon>Pseudomonadati</taxon>
        <taxon>Bacteroidota</taxon>
        <taxon>Chitinophagia</taxon>
        <taxon>Chitinophagales</taxon>
        <taxon>Chitinophagaceae</taxon>
        <taxon>Niastella</taxon>
    </lineage>
</organism>
<evidence type="ECO:0000313" key="3">
    <source>
        <dbReference type="EMBL" id="OQP47852.1"/>
    </source>
</evidence>
<comment type="caution">
    <text evidence="3">The sequence shown here is derived from an EMBL/GenBank/DDBJ whole genome shotgun (WGS) entry which is preliminary data.</text>
</comment>
<feature type="chain" id="PRO_5010736184" description="DUF4440 domain-containing protein" evidence="1">
    <location>
        <begin position="24"/>
        <end position="173"/>
    </location>
</feature>
<evidence type="ECO:0000259" key="2">
    <source>
        <dbReference type="Pfam" id="PF14534"/>
    </source>
</evidence>
<dbReference type="Gene3D" id="3.10.450.50">
    <property type="match status" value="1"/>
</dbReference>
<dbReference type="RefSeq" id="WP_081200716.1">
    <property type="nucleotide sequence ID" value="NZ_FOCZ01000024.1"/>
</dbReference>
<dbReference type="EMBL" id="LVXG01000021">
    <property type="protein sequence ID" value="OQP47852.1"/>
    <property type="molecule type" value="Genomic_DNA"/>
</dbReference>
<dbReference type="SUPFAM" id="SSF54427">
    <property type="entry name" value="NTF2-like"/>
    <property type="match status" value="1"/>
</dbReference>